<dbReference type="GO" id="GO:0052913">
    <property type="term" value="F:16S rRNA (guanine(966)-N(2))-methyltransferase activity"/>
    <property type="evidence" value="ECO:0007669"/>
    <property type="project" value="UniProtKB-EC"/>
</dbReference>
<protein>
    <submittedName>
        <fullName evidence="4">16S rRNA (Guanine(966)-N(2))-methyltransferase RsmD</fullName>
        <ecNumber evidence="4">2.1.1.171</ecNumber>
    </submittedName>
</protein>
<keyword evidence="2 4" id="KW-0808">Transferase</keyword>
<dbReference type="InterPro" id="IPR004398">
    <property type="entry name" value="RNA_MeTrfase_RsmD"/>
</dbReference>
<dbReference type="Pfam" id="PF03602">
    <property type="entry name" value="Cons_hypoth95"/>
    <property type="match status" value="1"/>
</dbReference>
<sequence>MSLRIHGNRSLKTLPGDGTRPTPARVREALFNIWLGKIEGCRWLDLCAGSGAMGAEALSRGASQVVGIEQWGKACGVIQQNWQQVAKPQQPFQVLRGDVLKRLPQLSGQVFDRIYFDPPYASSLYEPVLEAIAQLHLLSPDGEMAVECDRQRPAPNPPVSLQLTREKPYGNTLLRFYKSHQN</sequence>
<dbReference type="PANTHER" id="PTHR43542">
    <property type="entry name" value="METHYLTRANSFERASE"/>
    <property type="match status" value="1"/>
</dbReference>
<dbReference type="EC" id="2.1.1.171" evidence="4"/>
<organism evidence="4 5">
    <name type="scientific">Phormidium yuhuli AB48</name>
    <dbReference type="NCBI Taxonomy" id="2940671"/>
    <lineage>
        <taxon>Bacteria</taxon>
        <taxon>Bacillati</taxon>
        <taxon>Cyanobacteriota</taxon>
        <taxon>Cyanophyceae</taxon>
        <taxon>Oscillatoriophycideae</taxon>
        <taxon>Oscillatoriales</taxon>
        <taxon>Oscillatoriaceae</taxon>
        <taxon>Phormidium</taxon>
        <taxon>Phormidium yuhuli</taxon>
    </lineage>
</organism>
<dbReference type="SUPFAM" id="SSF53335">
    <property type="entry name" value="S-adenosyl-L-methionine-dependent methyltransferases"/>
    <property type="match status" value="1"/>
</dbReference>
<dbReference type="PROSITE" id="PS00092">
    <property type="entry name" value="N6_MTASE"/>
    <property type="match status" value="1"/>
</dbReference>
<dbReference type="InterPro" id="IPR002052">
    <property type="entry name" value="DNA_methylase_N6_adenine_CS"/>
</dbReference>
<evidence type="ECO:0000256" key="3">
    <source>
        <dbReference type="SAM" id="MobiDB-lite"/>
    </source>
</evidence>
<dbReference type="InterPro" id="IPR029063">
    <property type="entry name" value="SAM-dependent_MTases_sf"/>
</dbReference>
<keyword evidence="1 4" id="KW-0489">Methyltransferase</keyword>
<dbReference type="Proteomes" id="UP001056708">
    <property type="component" value="Chromosome"/>
</dbReference>
<dbReference type="RefSeq" id="WP_252660007.1">
    <property type="nucleotide sequence ID" value="NZ_CP098611.1"/>
</dbReference>
<evidence type="ECO:0000256" key="2">
    <source>
        <dbReference type="ARBA" id="ARBA00022679"/>
    </source>
</evidence>
<evidence type="ECO:0000256" key="1">
    <source>
        <dbReference type="ARBA" id="ARBA00022603"/>
    </source>
</evidence>
<feature type="region of interest" description="Disordered" evidence="3">
    <location>
        <begin position="1"/>
        <end position="20"/>
    </location>
</feature>
<dbReference type="CDD" id="cd02440">
    <property type="entry name" value="AdoMet_MTases"/>
    <property type="match status" value="1"/>
</dbReference>
<name>A0ABY5AMK1_9CYAN</name>
<accession>A0ABY5AMK1</accession>
<evidence type="ECO:0000313" key="5">
    <source>
        <dbReference type="Proteomes" id="UP001056708"/>
    </source>
</evidence>
<gene>
    <name evidence="4" type="primary">rsmD</name>
    <name evidence="4" type="ORF">NEA10_11255</name>
</gene>
<dbReference type="PIRSF" id="PIRSF004553">
    <property type="entry name" value="CHP00095"/>
    <property type="match status" value="1"/>
</dbReference>
<keyword evidence="5" id="KW-1185">Reference proteome</keyword>
<dbReference type="Gene3D" id="3.40.50.150">
    <property type="entry name" value="Vaccinia Virus protein VP39"/>
    <property type="match status" value="1"/>
</dbReference>
<proteinExistence type="predicted"/>
<dbReference type="PANTHER" id="PTHR43542:SF1">
    <property type="entry name" value="METHYLTRANSFERASE"/>
    <property type="match status" value="1"/>
</dbReference>
<reference evidence="4" key="1">
    <citation type="submission" date="2022-06" db="EMBL/GenBank/DDBJ databases">
        <title>Genome sequence of Phormidium yuhuli AB48 isolated from an industrial photobioreactor environment.</title>
        <authorList>
            <person name="Qiu Y."/>
            <person name="Noonan A.J.C."/>
            <person name="Dofher K."/>
            <person name="Koch M."/>
            <person name="Kieft B."/>
            <person name="Lin X."/>
            <person name="Ziels R.M."/>
            <person name="Hallam S.J."/>
        </authorList>
    </citation>
    <scope>NUCLEOTIDE SEQUENCE</scope>
    <source>
        <strain evidence="4">AB48</strain>
    </source>
</reference>
<dbReference type="EMBL" id="CP098611">
    <property type="protein sequence ID" value="USR89469.1"/>
    <property type="molecule type" value="Genomic_DNA"/>
</dbReference>
<dbReference type="NCBIfam" id="TIGR00095">
    <property type="entry name" value="16S rRNA (guanine(966)-N(2))-methyltransferase RsmD"/>
    <property type="match status" value="1"/>
</dbReference>
<evidence type="ECO:0000313" key="4">
    <source>
        <dbReference type="EMBL" id="USR89469.1"/>
    </source>
</evidence>